<feature type="region of interest" description="Disordered" evidence="1">
    <location>
        <begin position="55"/>
        <end position="74"/>
    </location>
</feature>
<sequence>MVVTAVACDKWGEYGPSCARGSTTGQVGKSSAMRVKRFPLLPGMHIHRVSTCEPQSATSNASFESARRTGRQRRSLSRSRFDEIWDHLGSSFALPGPARVVSRGYADQMHGSIVLSDNIGASLLTLAHTRGKAHVWPADIDSVSPVTSAKEISFVKACRQAQEAFSGLVSGHCIRKVNDPSQKVCDPPFDSLWTEGGDATEQKRELKLRFGAH</sequence>
<comment type="caution">
    <text evidence="2">The sequence shown here is derived from an EMBL/GenBank/DDBJ whole genome shotgun (WGS) entry which is preliminary data.</text>
</comment>
<name>A0AA40BGJ4_9PEZI</name>
<reference evidence="2" key="1">
    <citation type="submission" date="2023-06" db="EMBL/GenBank/DDBJ databases">
        <title>Genome-scale phylogeny and comparative genomics of the fungal order Sordariales.</title>
        <authorList>
            <consortium name="Lawrence Berkeley National Laboratory"/>
            <person name="Hensen N."/>
            <person name="Bonometti L."/>
            <person name="Westerberg I."/>
            <person name="Brannstrom I.O."/>
            <person name="Guillou S."/>
            <person name="Cros-Aarteil S."/>
            <person name="Calhoun S."/>
            <person name="Haridas S."/>
            <person name="Kuo A."/>
            <person name="Mondo S."/>
            <person name="Pangilinan J."/>
            <person name="Riley R."/>
            <person name="LaButti K."/>
            <person name="Andreopoulos B."/>
            <person name="Lipzen A."/>
            <person name="Chen C."/>
            <person name="Yanf M."/>
            <person name="Daum C."/>
            <person name="Ng V."/>
            <person name="Clum A."/>
            <person name="Steindorff A."/>
            <person name="Ohm R."/>
            <person name="Martin F."/>
            <person name="Silar P."/>
            <person name="Natvig D."/>
            <person name="Lalanne C."/>
            <person name="Gautier V."/>
            <person name="Ament-velasquez S.L."/>
            <person name="Kruys A."/>
            <person name="Hutchinson M.I."/>
            <person name="Powell A.J."/>
            <person name="Barry K."/>
            <person name="Miller A.N."/>
            <person name="Grigoriev I.V."/>
            <person name="Debuchy R."/>
            <person name="Gladieux P."/>
            <person name="Thoren M.H."/>
            <person name="Johannesson H."/>
        </authorList>
    </citation>
    <scope>NUCLEOTIDE SEQUENCE</scope>
    <source>
        <strain evidence="2">SMH2392-1A</strain>
    </source>
</reference>
<dbReference type="GeneID" id="85330202"/>
<proteinExistence type="predicted"/>
<keyword evidence="3" id="KW-1185">Reference proteome</keyword>
<gene>
    <name evidence="2" type="ORF">B0T26DRAFT_797793</name>
</gene>
<accession>A0AA40BGJ4</accession>
<organism evidence="2 3">
    <name type="scientific">Lasiosphaeria miniovina</name>
    <dbReference type="NCBI Taxonomy" id="1954250"/>
    <lineage>
        <taxon>Eukaryota</taxon>
        <taxon>Fungi</taxon>
        <taxon>Dikarya</taxon>
        <taxon>Ascomycota</taxon>
        <taxon>Pezizomycotina</taxon>
        <taxon>Sordariomycetes</taxon>
        <taxon>Sordariomycetidae</taxon>
        <taxon>Sordariales</taxon>
        <taxon>Lasiosphaeriaceae</taxon>
        <taxon>Lasiosphaeria</taxon>
    </lineage>
</organism>
<dbReference type="AlphaFoldDB" id="A0AA40BGJ4"/>
<dbReference type="RefSeq" id="XP_060302705.1">
    <property type="nucleotide sequence ID" value="XM_060446932.1"/>
</dbReference>
<dbReference type="Proteomes" id="UP001172101">
    <property type="component" value="Unassembled WGS sequence"/>
</dbReference>
<evidence type="ECO:0000313" key="3">
    <source>
        <dbReference type="Proteomes" id="UP001172101"/>
    </source>
</evidence>
<dbReference type="EMBL" id="JAUIRO010000001">
    <property type="protein sequence ID" value="KAK0733828.1"/>
    <property type="molecule type" value="Genomic_DNA"/>
</dbReference>
<protein>
    <submittedName>
        <fullName evidence="2">Uncharacterized protein</fullName>
    </submittedName>
</protein>
<evidence type="ECO:0000256" key="1">
    <source>
        <dbReference type="SAM" id="MobiDB-lite"/>
    </source>
</evidence>
<evidence type="ECO:0000313" key="2">
    <source>
        <dbReference type="EMBL" id="KAK0733828.1"/>
    </source>
</evidence>